<protein>
    <recommendedName>
        <fullName evidence="16">Cadherin domain-containing protein</fullName>
    </recommendedName>
</protein>
<evidence type="ECO:0000256" key="7">
    <source>
        <dbReference type="ARBA" id="ARBA00022837"/>
    </source>
</evidence>
<evidence type="ECO:0000256" key="15">
    <source>
        <dbReference type="SAM" id="SignalP"/>
    </source>
</evidence>
<dbReference type="PANTHER" id="PTHR24028:SF146">
    <property type="entry name" value="CADHERIN 96CB, ISOFORM D-RELATED"/>
    <property type="match status" value="1"/>
</dbReference>
<comment type="caution">
    <text evidence="17">The sequence shown here is derived from an EMBL/GenBank/DDBJ whole genome shotgun (WGS) entry which is preliminary data.</text>
</comment>
<evidence type="ECO:0000256" key="3">
    <source>
        <dbReference type="ARBA" id="ARBA00022536"/>
    </source>
</evidence>
<evidence type="ECO:0000313" key="18">
    <source>
        <dbReference type="Proteomes" id="UP000663845"/>
    </source>
</evidence>
<keyword evidence="5 15" id="KW-0732">Signal</keyword>
<evidence type="ECO:0000256" key="8">
    <source>
        <dbReference type="ARBA" id="ARBA00022889"/>
    </source>
</evidence>
<keyword evidence="3" id="KW-0245">EGF-like domain</keyword>
<evidence type="ECO:0000256" key="5">
    <source>
        <dbReference type="ARBA" id="ARBA00022729"/>
    </source>
</evidence>
<organism evidence="17 18">
    <name type="scientific">Adineta steineri</name>
    <dbReference type="NCBI Taxonomy" id="433720"/>
    <lineage>
        <taxon>Eukaryota</taxon>
        <taxon>Metazoa</taxon>
        <taxon>Spiralia</taxon>
        <taxon>Gnathifera</taxon>
        <taxon>Rotifera</taxon>
        <taxon>Eurotatoria</taxon>
        <taxon>Bdelloidea</taxon>
        <taxon>Adinetida</taxon>
        <taxon>Adinetidae</taxon>
        <taxon>Adineta</taxon>
    </lineage>
</organism>
<dbReference type="AlphaFoldDB" id="A0A814I2A2"/>
<keyword evidence="7 13" id="KW-0106">Calcium</keyword>
<dbReference type="SMART" id="SM00112">
    <property type="entry name" value="CA"/>
    <property type="match status" value="7"/>
</dbReference>
<dbReference type="CDD" id="cd11304">
    <property type="entry name" value="Cadherin_repeat"/>
    <property type="match status" value="7"/>
</dbReference>
<evidence type="ECO:0000256" key="2">
    <source>
        <dbReference type="ARBA" id="ARBA00022475"/>
    </source>
</evidence>
<evidence type="ECO:0000256" key="13">
    <source>
        <dbReference type="PROSITE-ProRule" id="PRU00043"/>
    </source>
</evidence>
<feature type="domain" description="Cadherin" evidence="16">
    <location>
        <begin position="129"/>
        <end position="235"/>
    </location>
</feature>
<dbReference type="InterPro" id="IPR050174">
    <property type="entry name" value="Protocadherin/Cadherin-CA"/>
</dbReference>
<feature type="domain" description="Cadherin" evidence="16">
    <location>
        <begin position="236"/>
        <end position="331"/>
    </location>
</feature>
<dbReference type="EMBL" id="CAJNOG010000153">
    <property type="protein sequence ID" value="CAF1016188.1"/>
    <property type="molecule type" value="Genomic_DNA"/>
</dbReference>
<evidence type="ECO:0000256" key="14">
    <source>
        <dbReference type="SAM" id="Phobius"/>
    </source>
</evidence>
<dbReference type="PANTHER" id="PTHR24028">
    <property type="entry name" value="CADHERIN-87A"/>
    <property type="match status" value="1"/>
</dbReference>
<evidence type="ECO:0000313" key="17">
    <source>
        <dbReference type="EMBL" id="CAF1016188.1"/>
    </source>
</evidence>
<feature type="domain" description="Cadherin" evidence="16">
    <location>
        <begin position="354"/>
        <end position="460"/>
    </location>
</feature>
<keyword evidence="11" id="KW-1015">Disulfide bond</keyword>
<evidence type="ECO:0000256" key="4">
    <source>
        <dbReference type="ARBA" id="ARBA00022692"/>
    </source>
</evidence>
<proteinExistence type="predicted"/>
<reference evidence="17" key="1">
    <citation type="submission" date="2021-02" db="EMBL/GenBank/DDBJ databases">
        <authorList>
            <person name="Nowell W R."/>
        </authorList>
    </citation>
    <scope>NUCLEOTIDE SEQUENCE</scope>
</reference>
<dbReference type="GO" id="GO:0005509">
    <property type="term" value="F:calcium ion binding"/>
    <property type="evidence" value="ECO:0007669"/>
    <property type="project" value="UniProtKB-UniRule"/>
</dbReference>
<accession>A0A814I2A2</accession>
<feature type="chain" id="PRO_5032910692" description="Cadherin domain-containing protein" evidence="15">
    <location>
        <begin position="17"/>
        <end position="1066"/>
    </location>
</feature>
<dbReference type="GO" id="GO:0007156">
    <property type="term" value="P:homophilic cell adhesion via plasma membrane adhesion molecules"/>
    <property type="evidence" value="ECO:0007669"/>
    <property type="project" value="InterPro"/>
</dbReference>
<dbReference type="Pfam" id="PF00028">
    <property type="entry name" value="Cadherin"/>
    <property type="match status" value="3"/>
</dbReference>
<dbReference type="InterPro" id="IPR015919">
    <property type="entry name" value="Cadherin-like_sf"/>
</dbReference>
<name>A0A814I2A2_9BILA</name>
<keyword evidence="8" id="KW-0130">Cell adhesion</keyword>
<keyword evidence="6" id="KW-0677">Repeat</keyword>
<feature type="domain" description="Cadherin" evidence="16">
    <location>
        <begin position="461"/>
        <end position="647"/>
    </location>
</feature>
<gene>
    <name evidence="17" type="ORF">JYZ213_LOCUS16806</name>
</gene>
<keyword evidence="9 14" id="KW-1133">Transmembrane helix</keyword>
<keyword evidence="4 14" id="KW-0812">Transmembrane</keyword>
<evidence type="ECO:0000256" key="6">
    <source>
        <dbReference type="ARBA" id="ARBA00022737"/>
    </source>
</evidence>
<dbReference type="PRINTS" id="PR00205">
    <property type="entry name" value="CADHERIN"/>
</dbReference>
<dbReference type="FunFam" id="2.60.40.60:FF:000032">
    <property type="entry name" value="FAT atypical cadherin 1"/>
    <property type="match status" value="1"/>
</dbReference>
<evidence type="ECO:0000259" key="16">
    <source>
        <dbReference type="PROSITE" id="PS50268"/>
    </source>
</evidence>
<feature type="domain" description="Cadherin" evidence="16">
    <location>
        <begin position="664"/>
        <end position="760"/>
    </location>
</feature>
<feature type="signal peptide" evidence="15">
    <location>
        <begin position="1"/>
        <end position="16"/>
    </location>
</feature>
<feature type="domain" description="Cadherin" evidence="16">
    <location>
        <begin position="16"/>
        <end position="126"/>
    </location>
</feature>
<sequence length="1066" mass="122672">MLFIYIFLIIFHRISSHTILKYTIEEKSPINTIIADFSKEFDIESNGFYKIYEVLPLNHNLFSINNQTGQLKTQSIIDRDQMCLKQQCSCQSCEIILQLEIKIREKILSKILEIKIKDLNDHSPSFDQQSLIHTIYIKENVPLGYRIVLPSANDPDEGLNSIQSYKLNGINSDDFDIDFSSYDIPYLIVRSSLDYERQSTYSLTLIASDHGQPLHSNSIEINIKILNINTSIPIFVQSVYNIDIREDTLIGTTILNIEASNDNNNEKIFYEILTESPFIIDRLTGQIQLSQTLDYEREKSYRLTIKAYNNQYPTYASIFIRVTDVNDNPVLITIRTEGNTTLKRKENDKNIFFIQENTSIGTTIAYIILNDLDSFANGNPYLQLRTNDPPLPLIYKLIYQNKFQNTKLYSLIVHQNLDRELRSIYNNIQILAHDSGTPTLHTQLFLILNITDINDCVPKLLTKSTIYNINENNPIDYIVDKLIAYDCDLNENAEIEYNLLNKTDLLIINSQTGEIRLNQTIDFELFNKYHEKNQTQIDLEFFIELKDHGQPSLSNQTKIILRIHDLAEIEYNLLNKTDLLTINSQTGEIRLNQTIDFELFNKYHEKNQTQIDLEFFIELKDHGQPSLSNQTKIILRIHDLNDNSPVFNKNQSYNWTYSKTILQPGSILGRIYATDNDSGLQGLIHYSINSLNSCLTLNITSLGYIYIPYGLTTISTCLESLYTFEVTAYDYDPINPRSTKQVLTINLHSNFEANHILPKLLPLSIQRTTIDVNTHNNNDNLIFLIDITTWNNHTYEPKIYLNNTTLLSCWNLSTTGELRLTSHPYSLSYMLSLNLIDEYTQMNSLINLHIDICNSSILNSCHLYSLSDNRTILIYAISLALCITCACIIIFSIIICLCCRKPIQHKNDKLTSIHHHSFLQCNDDYNTNEKIDHTSEQYKSSSNSTIRDDDHDSACIVNGHSLSSTSSSNDTWYNRKESTTIPMYSSSTYQYDIKLAELLRKNQHPPCIFLNELPPIPQSLSTDYGFSSLDLSKSSSTSTIPNQHVETYIDQSPTMKSFISSRECVV</sequence>
<feature type="transmembrane region" description="Helical" evidence="14">
    <location>
        <begin position="872"/>
        <end position="899"/>
    </location>
</feature>
<keyword evidence="2" id="KW-1003">Cell membrane</keyword>
<dbReference type="PROSITE" id="PS00232">
    <property type="entry name" value="CADHERIN_1"/>
    <property type="match status" value="2"/>
</dbReference>
<evidence type="ECO:0000256" key="9">
    <source>
        <dbReference type="ARBA" id="ARBA00022989"/>
    </source>
</evidence>
<dbReference type="InterPro" id="IPR020894">
    <property type="entry name" value="Cadherin_CS"/>
</dbReference>
<dbReference type="Gene3D" id="2.60.40.60">
    <property type="entry name" value="Cadherins"/>
    <property type="match status" value="7"/>
</dbReference>
<evidence type="ECO:0000256" key="11">
    <source>
        <dbReference type="ARBA" id="ARBA00023157"/>
    </source>
</evidence>
<dbReference type="Proteomes" id="UP000663845">
    <property type="component" value="Unassembled WGS sequence"/>
</dbReference>
<dbReference type="InterPro" id="IPR002126">
    <property type="entry name" value="Cadherin-like_dom"/>
</dbReference>
<evidence type="ECO:0000256" key="10">
    <source>
        <dbReference type="ARBA" id="ARBA00023136"/>
    </source>
</evidence>
<dbReference type="SUPFAM" id="SSF49313">
    <property type="entry name" value="Cadherin-like"/>
    <property type="match status" value="6"/>
</dbReference>
<keyword evidence="10 14" id="KW-0472">Membrane</keyword>
<dbReference type="GO" id="GO:0005886">
    <property type="term" value="C:plasma membrane"/>
    <property type="evidence" value="ECO:0007669"/>
    <property type="project" value="UniProtKB-SubCell"/>
</dbReference>
<evidence type="ECO:0000256" key="12">
    <source>
        <dbReference type="ARBA" id="ARBA00023180"/>
    </source>
</evidence>
<dbReference type="PROSITE" id="PS50268">
    <property type="entry name" value="CADHERIN_2"/>
    <property type="match status" value="6"/>
</dbReference>
<comment type="subcellular location">
    <subcellularLocation>
        <location evidence="1">Cell membrane</location>
        <topology evidence="1">Single-pass type I membrane protein</topology>
    </subcellularLocation>
</comment>
<keyword evidence="12" id="KW-0325">Glycoprotein</keyword>
<dbReference type="FunFam" id="2.60.40.60:FF:000007">
    <property type="entry name" value="Protocadherin alpha 2"/>
    <property type="match status" value="1"/>
</dbReference>
<evidence type="ECO:0000256" key="1">
    <source>
        <dbReference type="ARBA" id="ARBA00004251"/>
    </source>
</evidence>